<feature type="compositionally biased region" description="Acidic residues" evidence="1">
    <location>
        <begin position="492"/>
        <end position="516"/>
    </location>
</feature>
<dbReference type="PANTHER" id="PTHR35391:SF5">
    <property type="entry name" value="DUF6590 DOMAIN-CONTAINING PROTEIN"/>
    <property type="match status" value="1"/>
</dbReference>
<feature type="compositionally biased region" description="Polar residues" evidence="1">
    <location>
        <begin position="45"/>
        <end position="54"/>
    </location>
</feature>
<feature type="compositionally biased region" description="Polar residues" evidence="1">
    <location>
        <begin position="372"/>
        <end position="385"/>
    </location>
</feature>
<feature type="region of interest" description="Disordered" evidence="1">
    <location>
        <begin position="94"/>
        <end position="123"/>
    </location>
</feature>
<feature type="compositionally biased region" description="Basic and acidic residues" evidence="1">
    <location>
        <begin position="466"/>
        <end position="478"/>
    </location>
</feature>
<dbReference type="InterPro" id="IPR046497">
    <property type="entry name" value="DUF6590"/>
</dbReference>
<evidence type="ECO:0000259" key="2">
    <source>
        <dbReference type="Pfam" id="PF20233"/>
    </source>
</evidence>
<dbReference type="Proteomes" id="UP001271007">
    <property type="component" value="Unassembled WGS sequence"/>
</dbReference>
<feature type="compositionally biased region" description="Polar residues" evidence="1">
    <location>
        <begin position="102"/>
        <end position="112"/>
    </location>
</feature>
<dbReference type="PANTHER" id="PTHR35391">
    <property type="entry name" value="C2H2-TYPE DOMAIN-CONTAINING PROTEIN-RELATED"/>
    <property type="match status" value="1"/>
</dbReference>
<reference evidence="3" key="1">
    <citation type="submission" date="2023-04" db="EMBL/GenBank/DDBJ databases">
        <title>Black Yeasts Isolated from many extreme environments.</title>
        <authorList>
            <person name="Coleine C."/>
            <person name="Stajich J.E."/>
            <person name="Selbmann L."/>
        </authorList>
    </citation>
    <scope>NUCLEOTIDE SEQUENCE</scope>
    <source>
        <strain evidence="3">CCFEE 5312</strain>
    </source>
</reference>
<name>A0AAJ0GAQ3_9PEZI</name>
<feature type="compositionally biased region" description="Acidic residues" evidence="1">
    <location>
        <begin position="432"/>
        <end position="443"/>
    </location>
</feature>
<feature type="compositionally biased region" description="Basic and acidic residues" evidence="1">
    <location>
        <begin position="444"/>
        <end position="455"/>
    </location>
</feature>
<sequence length="539" mass="60289">MSSGSGGITGPFYHQPSRQQYWYDIQSDTLIFANGQRQRRPANVPRSQLMNTTVPAIPPGFQYQGSPPTHPSYTTSSQDSNALHEGFADLSIRGSTHREQQPSRSQYAGTQQPREDQQGLRQHPTGTVAEKVYAQGHATIVERYNDGNEVRTLLKDVPSSSKKDITDPELYDQGVRAHVMLMKTGDEGDEEKLFSTFKVRPQPRRFFTLGKVFMVLWVEPAGESRTLITSWQPGTTQGRYGEAVFSKVRRFVVIREGANYCSAVPIATYGHQGTGKPGVVKSEHAIIYTGRSAPRPLLSEEDLVRGEEPMRPEAIRVDPDEPEDKLDPRSRVDFGKVHTIQHNIKVRAYGKVNEKSLRALVNQFGNVWKATTTSTPVAGPSSSRGQDARAGPSVRRESTSSGHAARPRQPISRADSATYNQSTKKSRASEATDSDDEGGDDDAQSERAKNPRETMQEAVRAYIRQMMEERNCSREEATRIVQEAMARQQQNSEEEEDDDDDDDDDEDEDDEDDDEDNNVKAGARAETRDDPKGKQRSRR</sequence>
<evidence type="ECO:0000256" key="1">
    <source>
        <dbReference type="SAM" id="MobiDB-lite"/>
    </source>
</evidence>
<protein>
    <recommendedName>
        <fullName evidence="2">DUF6590 domain-containing protein</fullName>
    </recommendedName>
</protein>
<feature type="domain" description="DUF6590" evidence="2">
    <location>
        <begin position="204"/>
        <end position="361"/>
    </location>
</feature>
<accession>A0AAJ0GAQ3</accession>
<evidence type="ECO:0000313" key="4">
    <source>
        <dbReference type="Proteomes" id="UP001271007"/>
    </source>
</evidence>
<dbReference type="EMBL" id="JAWDJX010000030">
    <property type="protein sequence ID" value="KAK3050779.1"/>
    <property type="molecule type" value="Genomic_DNA"/>
</dbReference>
<keyword evidence="4" id="KW-1185">Reference proteome</keyword>
<feature type="region of interest" description="Disordered" evidence="1">
    <location>
        <begin position="37"/>
        <end position="80"/>
    </location>
</feature>
<evidence type="ECO:0000313" key="3">
    <source>
        <dbReference type="EMBL" id="KAK3050779.1"/>
    </source>
</evidence>
<feature type="region of interest" description="Disordered" evidence="1">
    <location>
        <begin position="372"/>
        <end position="539"/>
    </location>
</feature>
<comment type="caution">
    <text evidence="3">The sequence shown here is derived from an EMBL/GenBank/DDBJ whole genome shotgun (WGS) entry which is preliminary data.</text>
</comment>
<dbReference type="Pfam" id="PF20233">
    <property type="entry name" value="DUF6590"/>
    <property type="match status" value="1"/>
</dbReference>
<feature type="compositionally biased region" description="Basic and acidic residues" evidence="1">
    <location>
        <begin position="523"/>
        <end position="533"/>
    </location>
</feature>
<gene>
    <name evidence="3" type="ORF">LTR09_008145</name>
</gene>
<dbReference type="AlphaFoldDB" id="A0AAJ0GAQ3"/>
<feature type="region of interest" description="Disordered" evidence="1">
    <location>
        <begin position="305"/>
        <end position="330"/>
    </location>
</feature>
<organism evidence="3 4">
    <name type="scientific">Extremus antarcticus</name>
    <dbReference type="NCBI Taxonomy" id="702011"/>
    <lineage>
        <taxon>Eukaryota</taxon>
        <taxon>Fungi</taxon>
        <taxon>Dikarya</taxon>
        <taxon>Ascomycota</taxon>
        <taxon>Pezizomycotina</taxon>
        <taxon>Dothideomycetes</taxon>
        <taxon>Dothideomycetidae</taxon>
        <taxon>Mycosphaerellales</taxon>
        <taxon>Extremaceae</taxon>
        <taxon>Extremus</taxon>
    </lineage>
</organism>
<proteinExistence type="predicted"/>